<feature type="transmembrane region" description="Helical" evidence="2">
    <location>
        <begin position="40"/>
        <end position="64"/>
    </location>
</feature>
<proteinExistence type="predicted"/>
<organism evidence="4 5">
    <name type="scientific">Streptomyces triticagri</name>
    <dbReference type="NCBI Taxonomy" id="2293568"/>
    <lineage>
        <taxon>Bacteria</taxon>
        <taxon>Bacillati</taxon>
        <taxon>Actinomycetota</taxon>
        <taxon>Actinomycetes</taxon>
        <taxon>Kitasatosporales</taxon>
        <taxon>Streptomycetaceae</taxon>
        <taxon>Streptomyces</taxon>
    </lineage>
</organism>
<evidence type="ECO:0000256" key="2">
    <source>
        <dbReference type="SAM" id="Phobius"/>
    </source>
</evidence>
<feature type="transmembrane region" description="Helical" evidence="2">
    <location>
        <begin position="70"/>
        <end position="90"/>
    </location>
</feature>
<dbReference type="PIRSF" id="PIRSF026631">
    <property type="entry name" value="UCP026631"/>
    <property type="match status" value="1"/>
</dbReference>
<feature type="transmembrane region" description="Helical" evidence="2">
    <location>
        <begin position="277"/>
        <end position="298"/>
    </location>
</feature>
<evidence type="ECO:0000259" key="3">
    <source>
        <dbReference type="Pfam" id="PF03703"/>
    </source>
</evidence>
<reference evidence="4 5" key="1">
    <citation type="submission" date="2018-08" db="EMBL/GenBank/DDBJ databases">
        <title>Isolation, diversity and antifungal activity of Actinobacteria from wheat.</title>
        <authorList>
            <person name="Han C."/>
        </authorList>
    </citation>
    <scope>NUCLEOTIDE SEQUENCE [LARGE SCALE GENOMIC DNA]</scope>
    <source>
        <strain evidence="4 5">NEAU-YY421</strain>
    </source>
</reference>
<feature type="compositionally biased region" description="Low complexity" evidence="1">
    <location>
        <begin position="195"/>
        <end position="207"/>
    </location>
</feature>
<dbReference type="Proteomes" id="UP000263094">
    <property type="component" value="Unassembled WGS sequence"/>
</dbReference>
<dbReference type="EMBL" id="QUAK01000118">
    <property type="protein sequence ID" value="RFU84587.1"/>
    <property type="molecule type" value="Genomic_DNA"/>
</dbReference>
<keyword evidence="2" id="KW-0812">Transmembrane</keyword>
<protein>
    <recommendedName>
        <fullName evidence="3">YdbS-like PH domain-containing protein</fullName>
    </recommendedName>
</protein>
<keyword evidence="2" id="KW-1133">Transmembrane helix</keyword>
<feature type="transmembrane region" description="Helical" evidence="2">
    <location>
        <begin position="412"/>
        <end position="432"/>
    </location>
</feature>
<feature type="transmembrane region" description="Helical" evidence="2">
    <location>
        <begin position="235"/>
        <end position="257"/>
    </location>
</feature>
<dbReference type="InterPro" id="IPR005182">
    <property type="entry name" value="YdbS-like_PH"/>
</dbReference>
<dbReference type="RefSeq" id="WP_128557797.1">
    <property type="nucleotide sequence ID" value="NZ_QUAK01000118.1"/>
</dbReference>
<dbReference type="AlphaFoldDB" id="A0A372M2S1"/>
<evidence type="ECO:0000313" key="4">
    <source>
        <dbReference type="EMBL" id="RFU84587.1"/>
    </source>
</evidence>
<feature type="compositionally biased region" description="Gly residues" evidence="1">
    <location>
        <begin position="7"/>
        <end position="17"/>
    </location>
</feature>
<dbReference type="PANTHER" id="PTHR34473">
    <property type="entry name" value="UPF0699 TRANSMEMBRANE PROTEIN YDBS"/>
    <property type="match status" value="1"/>
</dbReference>
<evidence type="ECO:0000313" key="5">
    <source>
        <dbReference type="Proteomes" id="UP000263094"/>
    </source>
</evidence>
<comment type="caution">
    <text evidence="4">The sequence shown here is derived from an EMBL/GenBank/DDBJ whole genome shotgun (WGS) entry which is preliminary data.</text>
</comment>
<feature type="domain" description="YdbS-like PH" evidence="3">
    <location>
        <begin position="458"/>
        <end position="532"/>
    </location>
</feature>
<evidence type="ECO:0000256" key="1">
    <source>
        <dbReference type="SAM" id="MobiDB-lite"/>
    </source>
</evidence>
<feature type="region of interest" description="Disordered" evidence="1">
    <location>
        <begin position="181"/>
        <end position="214"/>
    </location>
</feature>
<sequence length="565" mass="60242">MSAATGPGTGSATGAGPGPVPEAAPATPASTDWQRLNPRVVWVDLAQSVLSLAPSLVAIHFVGLEPSLSALWPLALVAVVGVIGAVADMVRWMFTRYRITATDVERRTGVLVRRHRTMRRDRVRSVDTHAKLRHRVTGLRVVTIGAGQQTGAGESALFLDALTKGEAARLRALLLDRRSPAEREAVQSADRTGEAPAPAHAPSEPAADGGPRTDRDAEVFATLRPWWVVHNMFSIWAYLMAAGLLWSLYWFFAMLGIDLLDIATAVADRASLGRAGTVALAVIVVGLIGALAMGVNFLTSYWNFELARVRTGDTSQLRTRRGLFSTREVGRDESRMRGLSIGEPLLWRWMGMSDTNVITTGLSLWNMEQPTAILPRGPIRVAHAVAARVLGSPSPFDAPLAAHPPAALRRRLWWATWVAAVPATAVAVPVASDAAPTWLLWAALALWPVALLGAVIAYRALGHAVVGDHLVVRAGLLSRTTSVLRRDAVSTIAVRQSLLQRRLGLSTVSAKTAAGWGAYEVPDLAAHEAVAFAARAAPGVLDEFVVGAPEPEEPVAGASGQGRGW</sequence>
<gene>
    <name evidence="4" type="ORF">DY218_21850</name>
</gene>
<dbReference type="InterPro" id="IPR014529">
    <property type="entry name" value="UCP026631"/>
</dbReference>
<dbReference type="PANTHER" id="PTHR34473:SF2">
    <property type="entry name" value="UPF0699 TRANSMEMBRANE PROTEIN YDBT"/>
    <property type="match status" value="1"/>
</dbReference>
<accession>A0A372M2S1</accession>
<feature type="transmembrane region" description="Helical" evidence="2">
    <location>
        <begin position="438"/>
        <end position="458"/>
    </location>
</feature>
<feature type="domain" description="YdbS-like PH" evidence="3">
    <location>
        <begin position="92"/>
        <end position="172"/>
    </location>
</feature>
<feature type="region of interest" description="Disordered" evidence="1">
    <location>
        <begin position="1"/>
        <end position="30"/>
    </location>
</feature>
<keyword evidence="5" id="KW-1185">Reference proteome</keyword>
<keyword evidence="2" id="KW-0472">Membrane</keyword>
<dbReference type="Pfam" id="PF03703">
    <property type="entry name" value="bPH_2"/>
    <property type="match status" value="2"/>
</dbReference>
<feature type="compositionally biased region" description="Low complexity" evidence="1">
    <location>
        <begin position="21"/>
        <end position="30"/>
    </location>
</feature>
<dbReference type="OrthoDB" id="4121259at2"/>
<name>A0A372M2S1_9ACTN</name>